<evidence type="ECO:0008006" key="3">
    <source>
        <dbReference type="Google" id="ProtNLM"/>
    </source>
</evidence>
<dbReference type="Proteomes" id="UP000603912">
    <property type="component" value="Unassembled WGS sequence"/>
</dbReference>
<dbReference type="InterPro" id="IPR019600">
    <property type="entry name" value="Hemin_uptake_protein_HemP"/>
</dbReference>
<accession>A0A917I5G1</accession>
<keyword evidence="2" id="KW-1185">Reference proteome</keyword>
<dbReference type="Gene3D" id="2.10.70.10">
    <property type="entry name" value="Complement Module, domain 1"/>
    <property type="match status" value="1"/>
</dbReference>
<evidence type="ECO:0000313" key="2">
    <source>
        <dbReference type="Proteomes" id="UP000603912"/>
    </source>
</evidence>
<reference evidence="1" key="1">
    <citation type="journal article" date="2014" name="Int. J. Syst. Evol. Microbiol.">
        <title>Complete genome sequence of Corynebacterium casei LMG S-19264T (=DSM 44701T), isolated from a smear-ripened cheese.</title>
        <authorList>
            <consortium name="US DOE Joint Genome Institute (JGI-PGF)"/>
            <person name="Walter F."/>
            <person name="Albersmeier A."/>
            <person name="Kalinowski J."/>
            <person name="Ruckert C."/>
        </authorList>
    </citation>
    <scope>NUCLEOTIDE SEQUENCE</scope>
    <source>
        <strain evidence="1">CGMCC 1.12214</strain>
    </source>
</reference>
<comment type="caution">
    <text evidence="1">The sequence shown here is derived from an EMBL/GenBank/DDBJ whole genome shotgun (WGS) entry which is preliminary data.</text>
</comment>
<reference evidence="1" key="2">
    <citation type="submission" date="2020-09" db="EMBL/GenBank/DDBJ databases">
        <authorList>
            <person name="Sun Q."/>
            <person name="Zhou Y."/>
        </authorList>
    </citation>
    <scope>NUCLEOTIDE SEQUENCE</scope>
    <source>
        <strain evidence="1">CGMCC 1.12214</strain>
    </source>
</reference>
<evidence type="ECO:0000313" key="1">
    <source>
        <dbReference type="EMBL" id="GGH16634.1"/>
    </source>
</evidence>
<dbReference type="EMBL" id="BMES01000001">
    <property type="protein sequence ID" value="GGH16634.1"/>
    <property type="molecule type" value="Genomic_DNA"/>
</dbReference>
<protein>
    <recommendedName>
        <fullName evidence="3">Hemin uptake protein HemP</fullName>
    </recommendedName>
</protein>
<dbReference type="AlphaFoldDB" id="A0A917I5G1"/>
<sequence>MIDAPSDGSAKNPSADQNQIMRELDAASLLGDARQIVIVHRGERYSLRITAKDKLILTK</sequence>
<dbReference type="Pfam" id="PF10636">
    <property type="entry name" value="hemP"/>
    <property type="match status" value="1"/>
</dbReference>
<proteinExistence type="predicted"/>
<organism evidence="1 2">
    <name type="scientific">Alsobacter metallidurans</name>
    <dbReference type="NCBI Taxonomy" id="340221"/>
    <lineage>
        <taxon>Bacteria</taxon>
        <taxon>Pseudomonadati</taxon>
        <taxon>Pseudomonadota</taxon>
        <taxon>Alphaproteobacteria</taxon>
        <taxon>Hyphomicrobiales</taxon>
        <taxon>Alsobacteraceae</taxon>
        <taxon>Alsobacter</taxon>
    </lineage>
</organism>
<gene>
    <name evidence="1" type="ORF">GCM10007036_17480</name>
</gene>
<name>A0A917I5G1_9HYPH</name>